<evidence type="ECO:0000313" key="4">
    <source>
        <dbReference type="EMBL" id="MBE9390838.1"/>
    </source>
</evidence>
<name>A0A843A6B2_9CREN</name>
<dbReference type="CDD" id="cd05233">
    <property type="entry name" value="SDR_c"/>
    <property type="match status" value="1"/>
</dbReference>
<feature type="region of interest" description="Disordered" evidence="3">
    <location>
        <begin position="1"/>
        <end position="25"/>
    </location>
</feature>
<dbReference type="InterPro" id="IPR002347">
    <property type="entry name" value="SDR_fam"/>
</dbReference>
<dbReference type="EMBL" id="JADEZV010000001">
    <property type="protein sequence ID" value="MBE9390838.1"/>
    <property type="molecule type" value="Genomic_DNA"/>
</dbReference>
<dbReference type="FunFam" id="3.40.50.720:FF:000084">
    <property type="entry name" value="Short-chain dehydrogenase reductase"/>
    <property type="match status" value="1"/>
</dbReference>
<dbReference type="PRINTS" id="PR00080">
    <property type="entry name" value="SDRFAMILY"/>
</dbReference>
<gene>
    <name evidence="4" type="ORF">IOK49_01900</name>
</gene>
<dbReference type="SUPFAM" id="SSF51735">
    <property type="entry name" value="NAD(P)-binding Rossmann-fold domains"/>
    <property type="match status" value="1"/>
</dbReference>
<comment type="caution">
    <text evidence="4">The sequence shown here is derived from an EMBL/GenBank/DDBJ whole genome shotgun (WGS) entry which is preliminary data.</text>
</comment>
<dbReference type="Proteomes" id="UP000652307">
    <property type="component" value="Unassembled WGS sequence"/>
</dbReference>
<sequence>MPPRGGCRDLLPSSSNSEGTGGRGAALVIDGNEIRGYDFAARSIEAPPSPPWRNQAGYAPDQGWIEQAKESDHGEEQSGSSIAKQINDEGGNAHFFKVDVSNEESVKMGLEKAIEVVGGIDVLVNNAGIEPPSKSLLDLTSEEYDRVLDINLKGVWLITKYTVPHMAKRGGGSIINIASVAGLRPLAGAMPYSVSKAGVIMFTMVSAIELGKLKIRVNAIAPGWVDTPMIERAAKNLKMTPEEFKKLNSQRVVLARFANPEEIANVAASLASEESSYMTGSVVVVDGGVSIT</sequence>
<dbReference type="PANTHER" id="PTHR24321">
    <property type="entry name" value="DEHYDROGENASES, SHORT CHAIN"/>
    <property type="match status" value="1"/>
</dbReference>
<dbReference type="Pfam" id="PF13561">
    <property type="entry name" value="adh_short_C2"/>
    <property type="match status" value="1"/>
</dbReference>
<dbReference type="PRINTS" id="PR00081">
    <property type="entry name" value="GDHRDH"/>
</dbReference>
<evidence type="ECO:0000256" key="1">
    <source>
        <dbReference type="ARBA" id="ARBA00006484"/>
    </source>
</evidence>
<evidence type="ECO:0000256" key="3">
    <source>
        <dbReference type="SAM" id="MobiDB-lite"/>
    </source>
</evidence>
<keyword evidence="2" id="KW-0560">Oxidoreductase</keyword>
<evidence type="ECO:0000313" key="5">
    <source>
        <dbReference type="Proteomes" id="UP000652307"/>
    </source>
</evidence>
<dbReference type="AlphaFoldDB" id="A0A843A6B2"/>
<comment type="similarity">
    <text evidence="1">Belongs to the short-chain dehydrogenases/reductases (SDR) family.</text>
</comment>
<protein>
    <submittedName>
        <fullName evidence="4">SDR family oxidoreductase</fullName>
    </submittedName>
</protein>
<dbReference type="InterPro" id="IPR036291">
    <property type="entry name" value="NAD(P)-bd_dom_sf"/>
</dbReference>
<dbReference type="Gene3D" id="3.40.50.720">
    <property type="entry name" value="NAD(P)-binding Rossmann-like Domain"/>
    <property type="match status" value="1"/>
</dbReference>
<accession>A0A843A6B2</accession>
<evidence type="ECO:0000256" key="2">
    <source>
        <dbReference type="ARBA" id="ARBA00023002"/>
    </source>
</evidence>
<organism evidence="4 5">
    <name type="scientific">Fervidicoccus fontis</name>
    <dbReference type="NCBI Taxonomy" id="683846"/>
    <lineage>
        <taxon>Archaea</taxon>
        <taxon>Thermoproteota</taxon>
        <taxon>Thermoprotei</taxon>
        <taxon>Fervidicoccales</taxon>
        <taxon>Fervidicoccaceae</taxon>
        <taxon>Fervidicoccus</taxon>
    </lineage>
</organism>
<reference evidence="4" key="1">
    <citation type="submission" date="2020-10" db="EMBL/GenBank/DDBJ databases">
        <title>Fervidococcus fontis strain 3639Fd - the first crenarchaeon capable of growth on lipids.</title>
        <authorList>
            <person name="Kochetkova T.V."/>
            <person name="Elcheninov A.G."/>
            <person name="Toschakov S.V."/>
            <person name="Kublanov I.V."/>
        </authorList>
    </citation>
    <scope>NUCLEOTIDE SEQUENCE</scope>
    <source>
        <strain evidence="4">3639Fd</strain>
    </source>
</reference>
<dbReference type="GO" id="GO:0016491">
    <property type="term" value="F:oxidoreductase activity"/>
    <property type="evidence" value="ECO:0007669"/>
    <property type="project" value="UniProtKB-KW"/>
</dbReference>
<dbReference type="PANTHER" id="PTHR24321:SF8">
    <property type="entry name" value="ESTRADIOL 17-BETA-DEHYDROGENASE 8-RELATED"/>
    <property type="match status" value="1"/>
</dbReference>
<proteinExistence type="inferred from homology"/>